<reference evidence="5" key="1">
    <citation type="submission" date="2016-11" db="EMBL/GenBank/DDBJ databases">
        <authorList>
            <person name="Varghese N."/>
            <person name="Submissions S."/>
        </authorList>
    </citation>
    <scope>NUCLEOTIDE SEQUENCE [LARGE SCALE GENOMIC DNA]</scope>
    <source>
        <strain evidence="5">GAS401</strain>
    </source>
</reference>
<feature type="repeat" description="ANK" evidence="3">
    <location>
        <begin position="88"/>
        <end position="120"/>
    </location>
</feature>
<evidence type="ECO:0000313" key="4">
    <source>
        <dbReference type="EMBL" id="SHN81889.1"/>
    </source>
</evidence>
<keyword evidence="5" id="KW-1185">Reference proteome</keyword>
<gene>
    <name evidence="4" type="ORF">SAMN05444170_4936</name>
</gene>
<sequence length="243" mass="25982">MHRLRSDEPLAVELTAVVKAGEFERLRELIASNPEIASCVVEDAKGGGRTLLHLFADWPGHNPNAAAIVQTLAAAGADLDAPAVSMWHRETPLHWAASNDDVTLADALLDAGADIEHEGSSIDGGPPLSSAVGYGQWQVARRLVNRGAQTRLWHEAALGMLPAIQRRFEVEPATQTDALPGSFWNACHGGQLAVAQYLLERGADLNWATPWSGQTPLDIAEQTGRSDVVAWLLEKGAVHGKSA</sequence>
<keyword evidence="1" id="KW-0677">Repeat</keyword>
<protein>
    <submittedName>
        <fullName evidence="4">Ankyrin repeat-containing protein</fullName>
    </submittedName>
</protein>
<dbReference type="OrthoDB" id="2826662at2"/>
<dbReference type="PROSITE" id="PS50088">
    <property type="entry name" value="ANK_REPEAT"/>
    <property type="match status" value="2"/>
</dbReference>
<proteinExistence type="predicted"/>
<dbReference type="PANTHER" id="PTHR24189">
    <property type="entry name" value="MYOTROPHIN"/>
    <property type="match status" value="1"/>
</dbReference>
<dbReference type="Gene3D" id="1.25.40.20">
    <property type="entry name" value="Ankyrin repeat-containing domain"/>
    <property type="match status" value="2"/>
</dbReference>
<dbReference type="AlphaFoldDB" id="A0A1M7UFX2"/>
<dbReference type="Proteomes" id="UP000184096">
    <property type="component" value="Chromosome I"/>
</dbReference>
<evidence type="ECO:0000256" key="2">
    <source>
        <dbReference type="ARBA" id="ARBA00023043"/>
    </source>
</evidence>
<dbReference type="PANTHER" id="PTHR24189:SF50">
    <property type="entry name" value="ANKYRIN REPEAT AND SOCS BOX PROTEIN 2"/>
    <property type="match status" value="1"/>
</dbReference>
<name>A0A1M7UFX2_9BRAD</name>
<dbReference type="Pfam" id="PF12796">
    <property type="entry name" value="Ank_2"/>
    <property type="match status" value="2"/>
</dbReference>
<feature type="repeat" description="ANK" evidence="3">
    <location>
        <begin position="212"/>
        <end position="237"/>
    </location>
</feature>
<evidence type="ECO:0000256" key="3">
    <source>
        <dbReference type="PROSITE-ProRule" id="PRU00023"/>
    </source>
</evidence>
<dbReference type="InterPro" id="IPR050745">
    <property type="entry name" value="Multifunctional_regulatory"/>
</dbReference>
<evidence type="ECO:0000313" key="5">
    <source>
        <dbReference type="Proteomes" id="UP000184096"/>
    </source>
</evidence>
<dbReference type="InterPro" id="IPR036770">
    <property type="entry name" value="Ankyrin_rpt-contain_sf"/>
</dbReference>
<dbReference type="SMART" id="SM00248">
    <property type="entry name" value="ANK"/>
    <property type="match status" value="5"/>
</dbReference>
<dbReference type="SUPFAM" id="SSF48403">
    <property type="entry name" value="Ankyrin repeat"/>
    <property type="match status" value="1"/>
</dbReference>
<keyword evidence="2 3" id="KW-0040">ANK repeat</keyword>
<dbReference type="RefSeq" id="WP_072821801.1">
    <property type="nucleotide sequence ID" value="NZ_LT670849.1"/>
</dbReference>
<dbReference type="InterPro" id="IPR002110">
    <property type="entry name" value="Ankyrin_rpt"/>
</dbReference>
<accession>A0A1M7UFX2</accession>
<dbReference type="PROSITE" id="PS50297">
    <property type="entry name" value="ANK_REP_REGION"/>
    <property type="match status" value="2"/>
</dbReference>
<evidence type="ECO:0000256" key="1">
    <source>
        <dbReference type="ARBA" id="ARBA00022737"/>
    </source>
</evidence>
<organism evidence="4 5">
    <name type="scientific">Bradyrhizobium erythrophlei</name>
    <dbReference type="NCBI Taxonomy" id="1437360"/>
    <lineage>
        <taxon>Bacteria</taxon>
        <taxon>Pseudomonadati</taxon>
        <taxon>Pseudomonadota</taxon>
        <taxon>Alphaproteobacteria</taxon>
        <taxon>Hyphomicrobiales</taxon>
        <taxon>Nitrobacteraceae</taxon>
        <taxon>Bradyrhizobium</taxon>
    </lineage>
</organism>
<dbReference type="EMBL" id="LT670849">
    <property type="protein sequence ID" value="SHN81889.1"/>
    <property type="molecule type" value="Genomic_DNA"/>
</dbReference>